<sequence>MKGKPRYAVSRTFSATERAQCARFRLLLMKLAILVAGVSSLMACVAVPGDPLPRPVGIGRADDGRIRFLGVLCSDERISGFTVADNKTGVPVWQMSRPGDMLQGGWITLGDSGGFGVVDIPFPAHLPENIDATVHLTNGARFGSAFVSDEVPRDIADTGRVLNLDRKQVTAEEFLEQVRDDYC</sequence>
<reference evidence="2" key="1">
    <citation type="journal article" date="2019" name="Int. J. Syst. Evol. Microbiol.">
        <title>The Global Catalogue of Microorganisms (GCM) 10K type strain sequencing project: providing services to taxonomists for standard genome sequencing and annotation.</title>
        <authorList>
            <consortium name="The Broad Institute Genomics Platform"/>
            <consortium name="The Broad Institute Genome Sequencing Center for Infectious Disease"/>
            <person name="Wu L."/>
            <person name="Ma J."/>
        </authorList>
    </citation>
    <scope>NUCLEOTIDE SEQUENCE [LARGE SCALE GENOMIC DNA]</scope>
    <source>
        <strain evidence="2">CECT 7649</strain>
    </source>
</reference>
<dbReference type="RefSeq" id="WP_380824360.1">
    <property type="nucleotide sequence ID" value="NZ_JBHTCG010000002.1"/>
</dbReference>
<organism evidence="1 2">
    <name type="scientific">Sphaerisporangium rhizosphaerae</name>
    <dbReference type="NCBI Taxonomy" id="2269375"/>
    <lineage>
        <taxon>Bacteria</taxon>
        <taxon>Bacillati</taxon>
        <taxon>Actinomycetota</taxon>
        <taxon>Actinomycetes</taxon>
        <taxon>Streptosporangiales</taxon>
        <taxon>Streptosporangiaceae</taxon>
        <taxon>Sphaerisporangium</taxon>
    </lineage>
</organism>
<protein>
    <submittedName>
        <fullName evidence="1">Uncharacterized protein</fullName>
    </submittedName>
</protein>
<keyword evidence="2" id="KW-1185">Reference proteome</keyword>
<comment type="caution">
    <text evidence="1">The sequence shown here is derived from an EMBL/GenBank/DDBJ whole genome shotgun (WGS) entry which is preliminary data.</text>
</comment>
<name>A0ABW2NYW0_9ACTN</name>
<proteinExistence type="predicted"/>
<evidence type="ECO:0000313" key="1">
    <source>
        <dbReference type="EMBL" id="MFC7381441.1"/>
    </source>
</evidence>
<dbReference type="EMBL" id="JBHTCG010000002">
    <property type="protein sequence ID" value="MFC7381441.1"/>
    <property type="molecule type" value="Genomic_DNA"/>
</dbReference>
<accession>A0ABW2NYW0</accession>
<gene>
    <name evidence="1" type="ORF">ACFQSB_04420</name>
</gene>
<dbReference type="Proteomes" id="UP001596496">
    <property type="component" value="Unassembled WGS sequence"/>
</dbReference>
<evidence type="ECO:0000313" key="2">
    <source>
        <dbReference type="Proteomes" id="UP001596496"/>
    </source>
</evidence>